<gene>
    <name evidence="3" type="ORF">AaeL_AAEL001634</name>
</gene>
<dbReference type="OrthoDB" id="10021476at2759"/>
<dbReference type="SMART" id="SM00737">
    <property type="entry name" value="ML"/>
    <property type="match status" value="1"/>
</dbReference>
<feature type="chain" id="PRO_5030175520" evidence="1">
    <location>
        <begin position="18"/>
        <end position="152"/>
    </location>
</feature>
<evidence type="ECO:0000259" key="2">
    <source>
        <dbReference type="SMART" id="SM00737"/>
    </source>
</evidence>
<dbReference type="Proteomes" id="UP000682892">
    <property type="component" value="Unassembled WGS sequence"/>
</dbReference>
<evidence type="ECO:0000313" key="4">
    <source>
        <dbReference type="Proteomes" id="UP000682892"/>
    </source>
</evidence>
<dbReference type="PaxDb" id="7159-AAEL001634-PA"/>
<reference evidence="3" key="3">
    <citation type="submission" date="2012-09" db="EMBL/GenBank/DDBJ databases">
        <authorList>
            <consortium name="VectorBase"/>
        </authorList>
    </citation>
    <scope>NUCLEOTIDE SEQUENCE</scope>
    <source>
        <strain evidence="3">Liverpool</strain>
    </source>
</reference>
<evidence type="ECO:0000313" key="3">
    <source>
        <dbReference type="EMBL" id="EAT47228.1"/>
    </source>
</evidence>
<dbReference type="KEGG" id="aag:5571670"/>
<dbReference type="EMBL" id="CH477223">
    <property type="protein sequence ID" value="EAT47228.1"/>
    <property type="molecule type" value="Genomic_DNA"/>
</dbReference>
<feature type="domain" description="MD-2-related lipid-recognition" evidence="2">
    <location>
        <begin position="21"/>
        <end position="147"/>
    </location>
</feature>
<dbReference type="PhylomeDB" id="Q17KJ8"/>
<evidence type="ECO:0000256" key="1">
    <source>
        <dbReference type="SAM" id="SignalP"/>
    </source>
</evidence>
<organism evidence="3 4">
    <name type="scientific">Aedes aegypti</name>
    <name type="common">Yellowfever mosquito</name>
    <name type="synonym">Culex aegypti</name>
    <dbReference type="NCBI Taxonomy" id="7159"/>
    <lineage>
        <taxon>Eukaryota</taxon>
        <taxon>Metazoa</taxon>
        <taxon>Ecdysozoa</taxon>
        <taxon>Arthropoda</taxon>
        <taxon>Hexapoda</taxon>
        <taxon>Insecta</taxon>
        <taxon>Pterygota</taxon>
        <taxon>Neoptera</taxon>
        <taxon>Endopterygota</taxon>
        <taxon>Diptera</taxon>
        <taxon>Nematocera</taxon>
        <taxon>Culicoidea</taxon>
        <taxon>Culicidae</taxon>
        <taxon>Culicinae</taxon>
        <taxon>Aedini</taxon>
        <taxon>Aedes</taxon>
        <taxon>Stegomyia</taxon>
    </lineage>
</organism>
<dbReference type="Gene3D" id="2.60.40.770">
    <property type="match status" value="1"/>
</dbReference>
<dbReference type="HOGENOM" id="CLU_109192_4_2_1"/>
<dbReference type="InterPro" id="IPR003172">
    <property type="entry name" value="ML_dom"/>
</dbReference>
<proteinExistence type="predicted"/>
<feature type="signal peptide" evidence="1">
    <location>
        <begin position="1"/>
        <end position="17"/>
    </location>
</feature>
<dbReference type="eggNOG" id="KOG4063">
    <property type="taxonomic scope" value="Eukaryota"/>
</dbReference>
<dbReference type="Pfam" id="PF02221">
    <property type="entry name" value="E1_DerP2_DerF2"/>
    <property type="match status" value="1"/>
</dbReference>
<reference evidence="3" key="1">
    <citation type="submission" date="2005-10" db="EMBL/GenBank/DDBJ databases">
        <authorList>
            <person name="Loftus B.J."/>
            <person name="Nene V.M."/>
            <person name="Hannick L.I."/>
            <person name="Bidwell S."/>
            <person name="Haas B."/>
            <person name="Amedeo P."/>
            <person name="Orvis J."/>
            <person name="Wortman J.R."/>
            <person name="White O.R."/>
            <person name="Salzberg S."/>
            <person name="Shumway M."/>
            <person name="Koo H."/>
            <person name="Zhao Y."/>
            <person name="Holmes M."/>
            <person name="Miller J."/>
            <person name="Schatz M."/>
            <person name="Pop M."/>
            <person name="Pai G."/>
            <person name="Utterback T."/>
            <person name="Rogers Y.-H."/>
            <person name="Kravitz S."/>
            <person name="Fraser C.M."/>
        </authorList>
    </citation>
    <scope>NUCLEOTIDE SEQUENCE</scope>
    <source>
        <strain evidence="3">Liverpool</strain>
    </source>
</reference>
<dbReference type="AlphaFoldDB" id="Q17KJ8"/>
<reference evidence="3" key="2">
    <citation type="journal article" date="2007" name="Science">
        <title>Genome sequence of Aedes aegypti, a major arbovirus vector.</title>
        <authorList>
            <person name="Nene V."/>
            <person name="Wortman J.R."/>
            <person name="Lawson D."/>
            <person name="Haas B."/>
            <person name="Kodira C."/>
            <person name="Tu Z.J."/>
            <person name="Loftus B."/>
            <person name="Xi Z."/>
            <person name="Megy K."/>
            <person name="Grabherr M."/>
            <person name="Ren Q."/>
            <person name="Zdobnov E.M."/>
            <person name="Lobo N.F."/>
            <person name="Campbell K.S."/>
            <person name="Brown S.E."/>
            <person name="Bonaldo M.F."/>
            <person name="Zhu J."/>
            <person name="Sinkins S.P."/>
            <person name="Hogenkamp D.G."/>
            <person name="Amedeo P."/>
            <person name="Arensburger P."/>
            <person name="Atkinson P.W."/>
            <person name="Bidwell S."/>
            <person name="Biedler J."/>
            <person name="Birney E."/>
            <person name="Bruggner R.V."/>
            <person name="Costas J."/>
            <person name="Coy M.R."/>
            <person name="Crabtree J."/>
            <person name="Crawford M."/>
            <person name="Debruyn B."/>
            <person name="Decaprio D."/>
            <person name="Eiglmeier K."/>
            <person name="Eisenstadt E."/>
            <person name="El-Dorry H."/>
            <person name="Gelbart W.M."/>
            <person name="Gomes S.L."/>
            <person name="Hammond M."/>
            <person name="Hannick L.I."/>
            <person name="Hogan J.R."/>
            <person name="Holmes M.H."/>
            <person name="Jaffe D."/>
            <person name="Johnston J.S."/>
            <person name="Kennedy R.C."/>
            <person name="Koo H."/>
            <person name="Kravitz S."/>
            <person name="Kriventseva E.V."/>
            <person name="Kulp D."/>
            <person name="Labutti K."/>
            <person name="Lee E."/>
            <person name="Li S."/>
            <person name="Lovin D.D."/>
            <person name="Mao C."/>
            <person name="Mauceli E."/>
            <person name="Menck C.F."/>
            <person name="Miller J.R."/>
            <person name="Montgomery P."/>
            <person name="Mori A."/>
            <person name="Nascimento A.L."/>
            <person name="Naveira H.F."/>
            <person name="Nusbaum C."/>
            <person name="O'leary S."/>
            <person name="Orvis J."/>
            <person name="Pertea M."/>
            <person name="Quesneville H."/>
            <person name="Reidenbach K.R."/>
            <person name="Rogers Y.H."/>
            <person name="Roth C.W."/>
            <person name="Schneider J.R."/>
            <person name="Schatz M."/>
            <person name="Shumway M."/>
            <person name="Stanke M."/>
            <person name="Stinson E.O."/>
            <person name="Tubio J.M."/>
            <person name="Vanzee J.P."/>
            <person name="Verjovski-Almeida S."/>
            <person name="Werner D."/>
            <person name="White O."/>
            <person name="Wyder S."/>
            <person name="Zeng Q."/>
            <person name="Zhao Q."/>
            <person name="Zhao Y."/>
            <person name="Hill C.A."/>
            <person name="Raikhel A.S."/>
            <person name="Soares M.B."/>
            <person name="Knudson D.L."/>
            <person name="Lee N.H."/>
            <person name="Galagan J."/>
            <person name="Salzberg S.L."/>
            <person name="Paulsen I.T."/>
            <person name="Dimopoulos G."/>
            <person name="Collins F.H."/>
            <person name="Birren B."/>
            <person name="Fraser-Liggett C.M."/>
            <person name="Severson D.W."/>
        </authorList>
    </citation>
    <scope>NUCLEOTIDE SEQUENCE [LARGE SCALE GENOMIC DNA]</scope>
    <source>
        <strain evidence="3">Liverpool</strain>
    </source>
</reference>
<dbReference type="InterPro" id="IPR014756">
    <property type="entry name" value="Ig_E-set"/>
</dbReference>
<sequence>MFKFVLVAILVPALALANVNFRACPNRASTPTSLKVNDCYGDNCVLVARKPLRAQAIGIVSRYNSNTATIKIIARFLGKDAGYRVRPELTNACKGVVGGCPIIAGRTYNFVFVDEVLEVPAVNIPVEIEVSVSGDGGVVLGCVRFDAWIARR</sequence>
<name>Q17KJ8_AEDAE</name>
<dbReference type="VEuPathDB" id="VectorBase:AAEL001634"/>
<keyword evidence="1" id="KW-0732">Signal</keyword>
<dbReference type="OMA" id="VMANVNF"/>
<accession>Q17KJ8</accession>
<dbReference type="SUPFAM" id="SSF81296">
    <property type="entry name" value="E set domains"/>
    <property type="match status" value="1"/>
</dbReference>
<protein>
    <submittedName>
        <fullName evidence="3">AAEL001634-PA</fullName>
    </submittedName>
</protein>